<evidence type="ECO:0000313" key="7">
    <source>
        <dbReference type="Proteomes" id="UP000571950"/>
    </source>
</evidence>
<dbReference type="InterPro" id="IPR032808">
    <property type="entry name" value="DoxX"/>
</dbReference>
<evidence type="ECO:0000256" key="1">
    <source>
        <dbReference type="ARBA" id="ARBA00004141"/>
    </source>
</evidence>
<dbReference type="Pfam" id="PF07681">
    <property type="entry name" value="DoxX"/>
    <property type="match status" value="1"/>
</dbReference>
<feature type="transmembrane region" description="Helical" evidence="5">
    <location>
        <begin position="81"/>
        <end position="100"/>
    </location>
</feature>
<keyword evidence="3 5" id="KW-1133">Transmembrane helix</keyword>
<keyword evidence="4 5" id="KW-0472">Membrane</keyword>
<organism evidence="6 7">
    <name type="scientific">Sphingobium jiangsuense</name>
    <dbReference type="NCBI Taxonomy" id="870476"/>
    <lineage>
        <taxon>Bacteria</taxon>
        <taxon>Pseudomonadati</taxon>
        <taxon>Pseudomonadota</taxon>
        <taxon>Alphaproteobacteria</taxon>
        <taxon>Sphingomonadales</taxon>
        <taxon>Sphingomonadaceae</taxon>
        <taxon>Sphingobium</taxon>
    </lineage>
</organism>
<gene>
    <name evidence="6" type="ORF">GGR43_003107</name>
</gene>
<dbReference type="EMBL" id="JACIDT010000011">
    <property type="protein sequence ID" value="MBB3927378.1"/>
    <property type="molecule type" value="Genomic_DNA"/>
</dbReference>
<feature type="transmembrane region" description="Helical" evidence="5">
    <location>
        <begin position="162"/>
        <end position="187"/>
    </location>
</feature>
<evidence type="ECO:0000256" key="4">
    <source>
        <dbReference type="ARBA" id="ARBA00023136"/>
    </source>
</evidence>
<dbReference type="GO" id="GO:0016020">
    <property type="term" value="C:membrane"/>
    <property type="evidence" value="ECO:0007669"/>
    <property type="project" value="UniProtKB-SubCell"/>
</dbReference>
<evidence type="ECO:0000256" key="5">
    <source>
        <dbReference type="SAM" id="Phobius"/>
    </source>
</evidence>
<dbReference type="RefSeq" id="WP_188072874.1">
    <property type="nucleotide sequence ID" value="NZ_BSPS01000034.1"/>
</dbReference>
<keyword evidence="2 5" id="KW-0812">Transmembrane</keyword>
<feature type="transmembrane region" description="Helical" evidence="5">
    <location>
        <begin position="56"/>
        <end position="74"/>
    </location>
</feature>
<protein>
    <recommendedName>
        <fullName evidence="8">DoxX family membrane protein</fullName>
    </recommendedName>
</protein>
<sequence length="200" mass="21648">MTEKMAVAARLLMGIIYTLNGLNWWFKIITPYPSISDFAHMAPPPDVVGAMIENGIMFHMVKGIELLTGIALLLNLLTPLMLVAVLPITISVFIVDVFFVAHLRGMVMGAGSLALNLYLLLVHLESYRPMLVLRAADGAPLPPDAPNLADRLQSIVRPVRPVIGVAAILLGAVMLGWMLVMIGQYIAHPLPFGAGLPPRP</sequence>
<comment type="subcellular location">
    <subcellularLocation>
        <location evidence="1">Membrane</location>
        <topology evidence="1">Multi-pass membrane protein</topology>
    </subcellularLocation>
</comment>
<feature type="transmembrane region" description="Helical" evidence="5">
    <location>
        <begin position="106"/>
        <end position="124"/>
    </location>
</feature>
<accession>A0A7W6BI67</accession>
<reference evidence="6 7" key="1">
    <citation type="submission" date="2020-08" db="EMBL/GenBank/DDBJ databases">
        <title>Genomic Encyclopedia of Type Strains, Phase IV (KMG-IV): sequencing the most valuable type-strain genomes for metagenomic binning, comparative biology and taxonomic classification.</title>
        <authorList>
            <person name="Goeker M."/>
        </authorList>
    </citation>
    <scope>NUCLEOTIDE SEQUENCE [LARGE SCALE GENOMIC DNA]</scope>
    <source>
        <strain evidence="6 7">DSM 26189</strain>
    </source>
</reference>
<dbReference type="Proteomes" id="UP000571950">
    <property type="component" value="Unassembled WGS sequence"/>
</dbReference>
<feature type="transmembrane region" description="Helical" evidence="5">
    <location>
        <begin position="7"/>
        <end position="26"/>
    </location>
</feature>
<evidence type="ECO:0000256" key="2">
    <source>
        <dbReference type="ARBA" id="ARBA00022692"/>
    </source>
</evidence>
<dbReference type="AlphaFoldDB" id="A0A7W6BI67"/>
<name>A0A7W6BI67_9SPHN</name>
<evidence type="ECO:0000256" key="3">
    <source>
        <dbReference type="ARBA" id="ARBA00022989"/>
    </source>
</evidence>
<evidence type="ECO:0000313" key="6">
    <source>
        <dbReference type="EMBL" id="MBB3927378.1"/>
    </source>
</evidence>
<evidence type="ECO:0008006" key="8">
    <source>
        <dbReference type="Google" id="ProtNLM"/>
    </source>
</evidence>
<keyword evidence="7" id="KW-1185">Reference proteome</keyword>
<proteinExistence type="predicted"/>
<comment type="caution">
    <text evidence="6">The sequence shown here is derived from an EMBL/GenBank/DDBJ whole genome shotgun (WGS) entry which is preliminary data.</text>
</comment>